<dbReference type="RefSeq" id="WP_006677176.1">
    <property type="nucleotide sequence ID" value="NZ_AHKH01000030.1"/>
</dbReference>
<organism evidence="1 2">
    <name type="scientific">Paenibacillus dendritiformis C454</name>
    <dbReference type="NCBI Taxonomy" id="1131935"/>
    <lineage>
        <taxon>Bacteria</taxon>
        <taxon>Bacillati</taxon>
        <taxon>Bacillota</taxon>
        <taxon>Bacilli</taxon>
        <taxon>Bacillales</taxon>
        <taxon>Paenibacillaceae</taxon>
        <taxon>Paenibacillus</taxon>
    </lineage>
</organism>
<accession>H3SGM2</accession>
<gene>
    <name evidence="1" type="ORF">PDENDC454_13385</name>
</gene>
<proteinExistence type="predicted"/>
<protein>
    <submittedName>
        <fullName evidence="1">Uncharacterized protein</fullName>
    </submittedName>
</protein>
<dbReference type="EMBL" id="AHKH01000030">
    <property type="protein sequence ID" value="EHQ61757.1"/>
    <property type="molecule type" value="Genomic_DNA"/>
</dbReference>
<evidence type="ECO:0000313" key="1">
    <source>
        <dbReference type="EMBL" id="EHQ61757.1"/>
    </source>
</evidence>
<keyword evidence="2" id="KW-1185">Reference proteome</keyword>
<sequence>MTCKQPELTAGKMDVAYPFQEVASAEPGSRRRLMLSDNPEVLDAGSFPEAGGTLWHDVVQSDADQVKHRVMGWHINQTGQPLQVGLTLENQAEANTLQIRQIKREARIVDASSNILVDAGQCLAASCLAGTMDDHAAADYRPLAQEVGLIEAREVPHGHLIGFIYEFTVCRSSGDGPLHYVVRTTASRSADTDLRTIVSEPLSAAGQPHPRGSWPFSETLALMPEYEVGGTTHNYRALAKSRQFGGSPPADLLFTAGSSDPLSGSGAVNNIAQFGAIYTVSLPIRNETGAPANVHIWVNPRGGKYAGAVRLGKEVFRIPALPTNKDACQIAEYEAPEGLSTFTFSLMTAGESNTPLGIFVTTSS</sequence>
<dbReference type="STRING" id="1131935.PDENDC454_13385"/>
<comment type="caution">
    <text evidence="1">The sequence shown here is derived from an EMBL/GenBank/DDBJ whole genome shotgun (WGS) entry which is preliminary data.</text>
</comment>
<dbReference type="Proteomes" id="UP000003900">
    <property type="component" value="Unassembled WGS sequence"/>
</dbReference>
<name>H3SGM2_9BACL</name>
<dbReference type="PATRIC" id="fig|1131935.3.peg.2761"/>
<dbReference type="AlphaFoldDB" id="H3SGM2"/>
<evidence type="ECO:0000313" key="2">
    <source>
        <dbReference type="Proteomes" id="UP000003900"/>
    </source>
</evidence>
<dbReference type="OrthoDB" id="2519728at2"/>
<reference evidence="1 2" key="1">
    <citation type="journal article" date="2012" name="J. Bacteriol.">
        <title>Genome Sequence of the Pattern-Forming Social Bacterium Paenibacillus dendritiformis C454 Chiral Morphotype.</title>
        <authorList>
            <person name="Sirota-Madi A."/>
            <person name="Olender T."/>
            <person name="Helman Y."/>
            <person name="Brainis I."/>
            <person name="Finkelshtein A."/>
            <person name="Roth D."/>
            <person name="Hagai E."/>
            <person name="Leshkowitz D."/>
            <person name="Brodsky L."/>
            <person name="Galatenko V."/>
            <person name="Nikolaev V."/>
            <person name="Gutnick D.L."/>
            <person name="Lancet D."/>
            <person name="Ben-Jacob E."/>
        </authorList>
    </citation>
    <scope>NUCLEOTIDE SEQUENCE [LARGE SCALE GENOMIC DNA]</scope>
    <source>
        <strain evidence="1 2">C454</strain>
    </source>
</reference>